<accession>A0A0T5XAT7</accession>
<comment type="caution">
    <text evidence="2">The sequence shown here is derived from an EMBL/GenBank/DDBJ whole genome shotgun (WGS) entry which is preliminary data.</text>
</comment>
<name>A0A0T5XAT7_9BACT</name>
<dbReference type="AlphaFoldDB" id="A0A0T5XAT7"/>
<dbReference type="STRING" id="592015.HMPREF1705_04265"/>
<dbReference type="EMBL" id="ACJX03000001">
    <property type="protein sequence ID" value="KRT35006.1"/>
    <property type="molecule type" value="Genomic_DNA"/>
</dbReference>
<dbReference type="SUPFAM" id="SSF53223">
    <property type="entry name" value="Aminoacid dehydrogenase-like, N-terminal domain"/>
    <property type="match status" value="1"/>
</dbReference>
<dbReference type="InterPro" id="IPR037089">
    <property type="entry name" value="Methyl-teptahyd_DH_N_sf"/>
</dbReference>
<evidence type="ECO:0000259" key="1">
    <source>
        <dbReference type="Pfam" id="PF09176"/>
    </source>
</evidence>
<protein>
    <recommendedName>
        <fullName evidence="1">Methylene-tetrahydromethanopterin dehydrogenase N-terminal domain-containing protein</fullName>
    </recommendedName>
</protein>
<sequence length="285" mass="30168">MKKILLQLDCDSLPSVFDAVTAYDAGADIVLQYGNVTKENVRDLVYGVMFTRGGDNLKFSAIFIGGSKVIEAAEILEIVKSTFFGNVRNSVMFDPSGCNTTAAAAVAKMTKECDVKGQKVVVLAGTGPVGQRAAAMFAIEGAKVFVTSRKLEKAKRSAEEIKAMFGLEVNACAAFDDESTKEALDGAVAALCTGAPGVTLIGEELWKGHPTLRVLGDVNAVPPLGVEGMKSSFNGEVVEGKVLFGSMGIGGLKMRVHRACVAKLFEKNDIVFDAKSILEMAKELS</sequence>
<organism evidence="2 3">
    <name type="scientific">Acetomicrobium hydrogeniformans ATCC BAA-1850</name>
    <dbReference type="NCBI Taxonomy" id="592015"/>
    <lineage>
        <taxon>Bacteria</taxon>
        <taxon>Thermotogati</taxon>
        <taxon>Synergistota</taxon>
        <taxon>Synergistia</taxon>
        <taxon>Synergistales</taxon>
        <taxon>Acetomicrobiaceae</taxon>
        <taxon>Acetomicrobium</taxon>
    </lineage>
</organism>
<dbReference type="Gene3D" id="3.40.50.720">
    <property type="entry name" value="NAD(P)-binding Rossmann-like Domain"/>
    <property type="match status" value="1"/>
</dbReference>
<dbReference type="InterPro" id="IPR035015">
    <property type="entry name" value="NAD-bd_H4MPT_DH"/>
</dbReference>
<dbReference type="SUPFAM" id="SSF51735">
    <property type="entry name" value="NAD(P)-binding Rossmann-fold domains"/>
    <property type="match status" value="1"/>
</dbReference>
<keyword evidence="3" id="KW-1185">Reference proteome</keyword>
<dbReference type="Proteomes" id="UP000005273">
    <property type="component" value="Unassembled WGS sequence"/>
</dbReference>
<evidence type="ECO:0000313" key="3">
    <source>
        <dbReference type="Proteomes" id="UP000005273"/>
    </source>
</evidence>
<dbReference type="Pfam" id="PF09176">
    <property type="entry name" value="Mpt_N"/>
    <property type="match status" value="1"/>
</dbReference>
<dbReference type="InterPro" id="IPR015259">
    <property type="entry name" value="Methyl-teptahyd_DH_N"/>
</dbReference>
<dbReference type="CDD" id="cd01078">
    <property type="entry name" value="NAD_bind_H4MPT_DH"/>
    <property type="match status" value="1"/>
</dbReference>
<dbReference type="InterPro" id="IPR036291">
    <property type="entry name" value="NAD(P)-bd_dom_sf"/>
</dbReference>
<evidence type="ECO:0000313" key="2">
    <source>
        <dbReference type="EMBL" id="KRT35006.1"/>
    </source>
</evidence>
<proteinExistence type="predicted"/>
<feature type="domain" description="Methylene-tetrahydromethanopterin dehydrogenase N-terminal" evidence="1">
    <location>
        <begin position="16"/>
        <end position="96"/>
    </location>
</feature>
<dbReference type="RefSeq" id="WP_009202342.1">
    <property type="nucleotide sequence ID" value="NZ_ACJX03000001.1"/>
</dbReference>
<reference evidence="3" key="1">
    <citation type="submission" date="2012-09" db="EMBL/GenBank/DDBJ databases">
        <authorList>
            <person name="Weinstock G."/>
            <person name="Sodergren E."/>
            <person name="Clifton S."/>
            <person name="Fulton L."/>
            <person name="Fulton B."/>
            <person name="Courtney L."/>
            <person name="Fronick C."/>
            <person name="Harrison M."/>
            <person name="Strong C."/>
            <person name="Farmer C."/>
            <person name="Delehaunty K."/>
            <person name="Markovic C."/>
            <person name="Hall O."/>
            <person name="Minx P."/>
            <person name="Tomlinson C."/>
            <person name="Mitreva M."/>
            <person name="Nelson J."/>
            <person name="Hou S."/>
            <person name="Wollam A."/>
            <person name="Pepin K.H."/>
            <person name="Johnson M."/>
            <person name="Bhonagiri V."/>
            <person name="Nash W.E."/>
            <person name="Suruliraj S."/>
            <person name="Warren W."/>
            <person name="Chinwalla A."/>
            <person name="Mardis E.R."/>
            <person name="Wilson R.K."/>
        </authorList>
    </citation>
    <scope>NUCLEOTIDE SEQUENCE [LARGE SCALE GENOMIC DNA]</scope>
    <source>
        <strain evidence="3">OS1</strain>
    </source>
</reference>
<dbReference type="OrthoDB" id="6180at2"/>
<dbReference type="Gene3D" id="3.40.50.10280">
    <property type="entry name" value="Methylene-tetrahydromethanopterin dehydrogenase, N-terminal domain"/>
    <property type="match status" value="1"/>
</dbReference>
<gene>
    <name evidence="2" type="ORF">HMPREF1705_04265</name>
</gene>
<dbReference type="InterPro" id="IPR046346">
    <property type="entry name" value="Aminoacid_DH-like_N_sf"/>
</dbReference>
<dbReference type="eggNOG" id="COG1063">
    <property type="taxonomic scope" value="Bacteria"/>
</dbReference>